<name>B2RGR1_PORG3</name>
<proteinExistence type="predicted"/>
<dbReference type="EMBL" id="AP009380">
    <property type="protein sequence ID" value="BAG32556.1"/>
    <property type="molecule type" value="Genomic_DNA"/>
</dbReference>
<reference evidence="1 2" key="1">
    <citation type="journal article" date="2008" name="DNA Res.">
        <title>Determination of the genome sequence of Porphyromonas gingivalis strain ATCC 33277 and genomic comparison with strain W83 revealed extensive genome rearrangements in P. gingivalis.</title>
        <authorList>
            <person name="Naito M."/>
            <person name="Hirakawa H."/>
            <person name="Yamashita A."/>
            <person name="Ohara N."/>
            <person name="Shoji M."/>
            <person name="Yukitake H."/>
            <person name="Nakayama K."/>
            <person name="Toh H."/>
            <person name="Yoshimura F."/>
            <person name="Kuhara S."/>
            <person name="Hattori M."/>
            <person name="Hayashi T."/>
            <person name="Nakayama K."/>
        </authorList>
    </citation>
    <scope>NUCLEOTIDE SEQUENCE [LARGE SCALE GENOMIC DNA]</scope>
    <source>
        <strain evidence="2">ATCC 33277 / DSM 20709 / CIP 103683 / JCM 12257 / NCTC 11834 / 2561</strain>
    </source>
</reference>
<evidence type="ECO:0000313" key="1">
    <source>
        <dbReference type="EMBL" id="BAG32556.1"/>
    </source>
</evidence>
<accession>B2RGR1</accession>
<dbReference type="AlphaFoldDB" id="B2RGR1"/>
<dbReference type="KEGG" id="pgn:PGN_0037"/>
<gene>
    <name evidence="1" type="ordered locus">PGN_0037</name>
</gene>
<sequence>MSRFRLAVINSAKKSKFKTIRMKFLANLLTSKNTQARKL</sequence>
<dbReference type="HOGENOM" id="CLU_3314417_0_0_10"/>
<protein>
    <submittedName>
        <fullName evidence="1">Uncharacterized protein</fullName>
    </submittedName>
</protein>
<dbReference type="Proteomes" id="UP000008842">
    <property type="component" value="Chromosome"/>
</dbReference>
<organism evidence="1 2">
    <name type="scientific">Porphyromonas gingivalis (strain ATCC 33277 / DSM 20709 / CIP 103683 / JCM 12257 / NCTC 11834 / 2561)</name>
    <dbReference type="NCBI Taxonomy" id="431947"/>
    <lineage>
        <taxon>Bacteria</taxon>
        <taxon>Pseudomonadati</taxon>
        <taxon>Bacteroidota</taxon>
        <taxon>Bacteroidia</taxon>
        <taxon>Bacteroidales</taxon>
        <taxon>Porphyromonadaceae</taxon>
        <taxon>Porphyromonas</taxon>
    </lineage>
</organism>
<evidence type="ECO:0000313" key="2">
    <source>
        <dbReference type="Proteomes" id="UP000008842"/>
    </source>
</evidence>